<feature type="binding site" evidence="8 10">
    <location>
        <position position="109"/>
    </location>
    <ligand>
        <name>substrate</name>
    </ligand>
</feature>
<evidence type="ECO:0000256" key="8">
    <source>
        <dbReference type="HAMAP-Rule" id="MF_00087"/>
    </source>
</evidence>
<protein>
    <recommendedName>
        <fullName evidence="3 8">Glutamyl-tRNA reductase</fullName>
        <shortName evidence="8">GluTR</shortName>
        <ecNumber evidence="3 8">1.2.1.70</ecNumber>
    </recommendedName>
</protein>
<feature type="domain" description="Quinate/shikimate 5-dehydrogenase/glutamyl-tRNA reductase" evidence="15">
    <location>
        <begin position="173"/>
        <end position="304"/>
    </location>
</feature>
<dbReference type="InterPro" id="IPR036453">
    <property type="entry name" value="GluRdtase_dimer_dom_sf"/>
</dbReference>
<dbReference type="Gene3D" id="3.40.50.720">
    <property type="entry name" value="NAD(P)-binding Rossmann-like Domain"/>
    <property type="match status" value="1"/>
</dbReference>
<dbReference type="HOGENOM" id="CLU_035113_2_2_9"/>
<dbReference type="Pfam" id="PF01488">
    <property type="entry name" value="Shikimate_DH"/>
    <property type="match status" value="1"/>
</dbReference>
<feature type="domain" description="Glutamyl-tRNA reductase N-terminal" evidence="16">
    <location>
        <begin position="7"/>
        <end position="153"/>
    </location>
</feature>
<dbReference type="InterPro" id="IPR036343">
    <property type="entry name" value="GluRdtase_N_sf"/>
</dbReference>
<comment type="miscellaneous">
    <text evidence="8">During catalysis, the active site Cys acts as a nucleophile attacking the alpha-carbonyl group of tRNA-bound glutamate with the formation of a thioester intermediate between enzyme and glutamate, and the concomitant release of tRNA(Glu). The thioester intermediate is finally reduced by direct hydride transfer from NADPH, to form the product GSA.</text>
</comment>
<keyword evidence="4 8" id="KW-0521">NADP</keyword>
<dbReference type="SUPFAM" id="SSF69742">
    <property type="entry name" value="Glutamyl tRNA-reductase catalytic, N-terminal domain"/>
    <property type="match status" value="1"/>
</dbReference>
<dbReference type="PIRSF" id="PIRSF000445">
    <property type="entry name" value="4pyrrol_synth_GluRdtase"/>
    <property type="match status" value="1"/>
</dbReference>
<dbReference type="Gene3D" id="3.30.460.30">
    <property type="entry name" value="Glutamyl-tRNA reductase, N-terminal domain"/>
    <property type="match status" value="1"/>
</dbReference>
<comment type="pathway">
    <text evidence="1 8 13">Porphyrin-containing compound metabolism; protoporphyrin-IX biosynthesis; 5-aminolevulinate from L-glutamyl-tRNA(Glu): step 1/2.</text>
</comment>
<feature type="binding site" evidence="10">
    <location>
        <begin position="114"/>
        <end position="116"/>
    </location>
    <ligand>
        <name>substrate</name>
    </ligand>
</feature>
<dbReference type="GO" id="GO:0019353">
    <property type="term" value="P:protoporphyrinogen IX biosynthetic process from glutamate"/>
    <property type="evidence" value="ECO:0007669"/>
    <property type="project" value="TreeGrafter"/>
</dbReference>
<evidence type="ECO:0000256" key="1">
    <source>
        <dbReference type="ARBA" id="ARBA00005059"/>
    </source>
</evidence>
<dbReference type="InterPro" id="IPR015895">
    <property type="entry name" value="4pyrrol_synth_GluRdtase_N"/>
</dbReference>
<evidence type="ECO:0000256" key="5">
    <source>
        <dbReference type="ARBA" id="ARBA00023002"/>
    </source>
</evidence>
<proteinExistence type="inferred from homology"/>
<evidence type="ECO:0000259" key="14">
    <source>
        <dbReference type="Pfam" id="PF00745"/>
    </source>
</evidence>
<dbReference type="Proteomes" id="UP000005444">
    <property type="component" value="Chromosome"/>
</dbReference>
<comment type="similarity">
    <text evidence="2 8 13">Belongs to the glutamyl-tRNA reductase family.</text>
</comment>
<dbReference type="InterPro" id="IPR000343">
    <property type="entry name" value="4pyrrol_synth_GluRdtase"/>
</dbReference>
<dbReference type="InterPro" id="IPR015896">
    <property type="entry name" value="4pyrrol_synth_GluRdtase_dimer"/>
</dbReference>
<evidence type="ECO:0000256" key="11">
    <source>
        <dbReference type="PIRSR" id="PIRSR000445-3"/>
    </source>
</evidence>
<dbReference type="GO" id="GO:0008883">
    <property type="term" value="F:glutamyl-tRNA reductase activity"/>
    <property type="evidence" value="ECO:0007669"/>
    <property type="project" value="UniProtKB-UniRule"/>
</dbReference>
<dbReference type="PANTHER" id="PTHR43013:SF1">
    <property type="entry name" value="GLUTAMYL-TRNA REDUCTASE"/>
    <property type="match status" value="1"/>
</dbReference>
<comment type="domain">
    <text evidence="8">Possesses an unusual extended V-shaped dimeric structure with each monomer consisting of three distinct domains arranged along a curved 'spinal' alpha-helix. The N-terminal catalytic domain specifically recognizes the glutamate moiety of the substrate. The second domain is the NADPH-binding domain, and the third C-terminal domain is responsible for dimerization.</text>
</comment>
<comment type="caution">
    <text evidence="8">Lacks conserved residue(s) required for the propagation of feature annotation.</text>
</comment>
<dbReference type="PATRIC" id="fig|701521.8.peg.1320"/>
<keyword evidence="5 8" id="KW-0560">Oxidoreductase</keyword>
<evidence type="ECO:0000256" key="10">
    <source>
        <dbReference type="PIRSR" id="PIRSR000445-2"/>
    </source>
</evidence>
<evidence type="ECO:0000259" key="15">
    <source>
        <dbReference type="Pfam" id="PF01488"/>
    </source>
</evidence>
<dbReference type="NCBIfam" id="TIGR01035">
    <property type="entry name" value="hemA"/>
    <property type="match status" value="1"/>
</dbReference>
<evidence type="ECO:0000256" key="6">
    <source>
        <dbReference type="ARBA" id="ARBA00023244"/>
    </source>
</evidence>
<feature type="domain" description="Tetrapyrrole biosynthesis glutamyl-tRNA reductase dimerisation" evidence="14">
    <location>
        <begin position="319"/>
        <end position="416"/>
    </location>
</feature>
<dbReference type="KEGG" id="pce:PECL_1416"/>
<dbReference type="InterPro" id="IPR006151">
    <property type="entry name" value="Shikm_DH/Glu-tRNA_Rdtase"/>
</dbReference>
<dbReference type="GO" id="GO:0050661">
    <property type="term" value="F:NADP binding"/>
    <property type="evidence" value="ECO:0007669"/>
    <property type="project" value="InterPro"/>
</dbReference>
<evidence type="ECO:0000256" key="2">
    <source>
        <dbReference type="ARBA" id="ARBA00005916"/>
    </source>
</evidence>
<evidence type="ECO:0000256" key="9">
    <source>
        <dbReference type="PIRSR" id="PIRSR000445-1"/>
    </source>
</evidence>
<dbReference type="UniPathway" id="UPA00251">
    <property type="reaction ID" value="UER00316"/>
</dbReference>
<reference evidence="17 18" key="1">
    <citation type="journal article" date="2012" name="J. Bacteriol.">
        <title>Complete Genome Sequence of the Beer Spoilage Organism Pediococcus claussenii ATCC BAA-344T.</title>
        <authorList>
            <person name="Pittet V."/>
            <person name="Abegunde T."/>
            <person name="Marfleet T."/>
            <person name="Haakensen M."/>
            <person name="Morrow K."/>
            <person name="Jayaprakash T."/>
            <person name="Schroeder K."/>
            <person name="Trost B."/>
            <person name="Byrns S."/>
            <person name="Bergsveinson J."/>
            <person name="Kusalik A."/>
            <person name="Ziola B."/>
        </authorList>
    </citation>
    <scope>NUCLEOTIDE SEQUENCE [LARGE SCALE GENOMIC DNA]</scope>
    <source>
        <strain evidence="17 18">ATCC BAA-344</strain>
    </source>
</reference>
<dbReference type="SUPFAM" id="SSF69075">
    <property type="entry name" value="Glutamyl tRNA-reductase dimerization domain"/>
    <property type="match status" value="1"/>
</dbReference>
<keyword evidence="6 8" id="KW-0627">Porphyrin biosynthesis</keyword>
<dbReference type="InterPro" id="IPR036291">
    <property type="entry name" value="NAD(P)-bd_dom_sf"/>
</dbReference>
<dbReference type="AlphaFoldDB" id="G8PEN1"/>
<feature type="active site" description="Nucleophile" evidence="8 9">
    <location>
        <position position="50"/>
    </location>
</feature>
<dbReference type="Pfam" id="PF00745">
    <property type="entry name" value="GlutR_dimer"/>
    <property type="match status" value="1"/>
</dbReference>
<dbReference type="EMBL" id="CP003137">
    <property type="protein sequence ID" value="AEV95640.1"/>
    <property type="molecule type" value="Genomic_DNA"/>
</dbReference>
<evidence type="ECO:0000256" key="3">
    <source>
        <dbReference type="ARBA" id="ARBA00012970"/>
    </source>
</evidence>
<feature type="binding site" evidence="8 10">
    <location>
        <position position="120"/>
    </location>
    <ligand>
        <name>substrate</name>
    </ligand>
</feature>
<organism evidence="17 18">
    <name type="scientific">Pediococcus claussenii (strain ATCC BAA-344 / DSM 14800 / JCM 18046 / KCTC 3811 / LMG 21948 / P06)</name>
    <dbReference type="NCBI Taxonomy" id="701521"/>
    <lineage>
        <taxon>Bacteria</taxon>
        <taxon>Bacillati</taxon>
        <taxon>Bacillota</taxon>
        <taxon>Bacilli</taxon>
        <taxon>Lactobacillales</taxon>
        <taxon>Lactobacillaceae</taxon>
        <taxon>Pediococcus</taxon>
    </lineage>
</organism>
<dbReference type="PANTHER" id="PTHR43013">
    <property type="entry name" value="GLUTAMYL-TRNA REDUCTASE"/>
    <property type="match status" value="1"/>
</dbReference>
<feature type="site" description="Important for activity" evidence="8 12">
    <location>
        <position position="99"/>
    </location>
</feature>
<dbReference type="STRING" id="701521.PECL_1416"/>
<evidence type="ECO:0000259" key="16">
    <source>
        <dbReference type="Pfam" id="PF05201"/>
    </source>
</evidence>
<comment type="catalytic activity">
    <reaction evidence="7 8 13">
        <text>(S)-4-amino-5-oxopentanoate + tRNA(Glu) + NADP(+) = L-glutamyl-tRNA(Glu) + NADPH + H(+)</text>
        <dbReference type="Rhea" id="RHEA:12344"/>
        <dbReference type="Rhea" id="RHEA-COMP:9663"/>
        <dbReference type="Rhea" id="RHEA-COMP:9680"/>
        <dbReference type="ChEBI" id="CHEBI:15378"/>
        <dbReference type="ChEBI" id="CHEBI:57501"/>
        <dbReference type="ChEBI" id="CHEBI:57783"/>
        <dbReference type="ChEBI" id="CHEBI:58349"/>
        <dbReference type="ChEBI" id="CHEBI:78442"/>
        <dbReference type="ChEBI" id="CHEBI:78520"/>
        <dbReference type="EC" id="1.2.1.70"/>
    </reaction>
</comment>
<dbReference type="SUPFAM" id="SSF51735">
    <property type="entry name" value="NAD(P)-binding Rossmann-fold domains"/>
    <property type="match status" value="1"/>
</dbReference>
<evidence type="ECO:0000256" key="4">
    <source>
        <dbReference type="ARBA" id="ARBA00022857"/>
    </source>
</evidence>
<comment type="function">
    <text evidence="8">Catalyzes the NADPH-dependent reduction of glutamyl-tRNA(Glu) to glutamate 1-semialdehyde (GSA).</text>
</comment>
<evidence type="ECO:0000313" key="17">
    <source>
        <dbReference type="EMBL" id="AEV95640.1"/>
    </source>
</evidence>
<name>G8PEN1_PEDCP</name>
<sequence>MFLICMGLDYHKTPIKIRESMYFKENQLSEADQMLFAEKSILENVILSTCERTEVYAVVDQVHTGKYYIKRFLASEFGIAMDKISEYLNVRTGEQAVYHLMELTCGLDSPDIGEPHILGQVKNAFFTAQSSKSTGVLFNHLFKQAISFSKWTHYEYKINEYGETSTQIGLHAAKTRFNKLEDRKLLIVGAGDMAKQVLQNASGMGFESIQITNRSLDHAKQLADLIEEEVLISPITQLQQEIAAADIIVTAWGGRQQLIEPSWAESQGADLNEKVFIDLGLPRNIEFVSNFTDFYYDLDHLANITTKNHDLKLHLVKQVKAKIPDQVEEYFLWQKQLNVVPLIRSIRERSTAIQSDVYESLVNKLPELNDHEQKVIRKHMKSIVNQMLKSPIKEIKELSTLDDGDDYLNMLNIIFKRDA</sequence>
<keyword evidence="18" id="KW-1185">Reference proteome</keyword>
<evidence type="ECO:0000313" key="18">
    <source>
        <dbReference type="Proteomes" id="UP000005444"/>
    </source>
</evidence>
<feature type="binding site" evidence="8 10">
    <location>
        <begin position="49"/>
        <end position="52"/>
    </location>
    <ligand>
        <name>substrate</name>
    </ligand>
</feature>
<evidence type="ECO:0000256" key="7">
    <source>
        <dbReference type="ARBA" id="ARBA00047464"/>
    </source>
</evidence>
<dbReference type="FunFam" id="3.30.460.30:FF:000001">
    <property type="entry name" value="Glutamyl-tRNA reductase"/>
    <property type="match status" value="1"/>
</dbReference>
<dbReference type="HAMAP" id="MF_00087">
    <property type="entry name" value="Glu_tRNA_reductase"/>
    <property type="match status" value="1"/>
</dbReference>
<dbReference type="EC" id="1.2.1.70" evidence="3 8"/>
<accession>G8PEN1</accession>
<gene>
    <name evidence="8 17" type="primary">hemA</name>
    <name evidence="17" type="ordered locus">PECL_1416</name>
</gene>
<evidence type="ECO:0000256" key="13">
    <source>
        <dbReference type="RuleBase" id="RU000584"/>
    </source>
</evidence>
<evidence type="ECO:0000256" key="12">
    <source>
        <dbReference type="PIRSR" id="PIRSR000445-4"/>
    </source>
</evidence>
<comment type="subunit">
    <text evidence="8">Homodimer.</text>
</comment>
<dbReference type="Pfam" id="PF05201">
    <property type="entry name" value="GlutR_N"/>
    <property type="match status" value="1"/>
</dbReference>
<dbReference type="eggNOG" id="COG0373">
    <property type="taxonomic scope" value="Bacteria"/>
</dbReference>
<dbReference type="RefSeq" id="WP_014215834.1">
    <property type="nucleotide sequence ID" value="NC_016605.1"/>
</dbReference>
<feature type="binding site" evidence="8 11">
    <location>
        <begin position="189"/>
        <end position="194"/>
    </location>
    <ligand>
        <name>NADP(+)</name>
        <dbReference type="ChEBI" id="CHEBI:58349"/>
    </ligand>
</feature>